<evidence type="ECO:0000313" key="2">
    <source>
        <dbReference type="EMBL" id="MFD1512646.1"/>
    </source>
</evidence>
<dbReference type="EMBL" id="JBHUDC010000002">
    <property type="protein sequence ID" value="MFD1512646.1"/>
    <property type="molecule type" value="Genomic_DNA"/>
</dbReference>
<protein>
    <submittedName>
        <fullName evidence="2">Immunoglobulin-like domain-containing protein</fullName>
    </submittedName>
</protein>
<dbReference type="PROSITE" id="PS51257">
    <property type="entry name" value="PROKAR_LIPOPROTEIN"/>
    <property type="match status" value="1"/>
</dbReference>
<gene>
    <name evidence="2" type="ORF">ACFSBT_05035</name>
</gene>
<organism evidence="2 3">
    <name type="scientific">Halomarina rubra</name>
    <dbReference type="NCBI Taxonomy" id="2071873"/>
    <lineage>
        <taxon>Archaea</taxon>
        <taxon>Methanobacteriati</taxon>
        <taxon>Methanobacteriota</taxon>
        <taxon>Stenosarchaea group</taxon>
        <taxon>Halobacteria</taxon>
        <taxon>Halobacteriales</taxon>
        <taxon>Natronomonadaceae</taxon>
        <taxon>Halomarina</taxon>
    </lineage>
</organism>
<sequence>MRRRQVLALAAVGLTGCLSDSSPGDATENGTTDDATGTPRTTTGPTNTSERPEATEPTDPPATDDTAPPNLESYPGDCPTYDASRVVCTAAAPDGVPLRMAASQSSVELPADVEFTLHNDTDAEYQFNHFAGRLHKRVDGEWFHVAPNGWPEPLMVMPGGESYTWSVSLAHSEDPGGTGGGADEVTVGGLGGGRYAFGNVGWFSNDDHEGQTATVATVDIDAPPAELTTTGDVNDASVDGETLSARWTGGHDGEYSSEATFVLTRVDENADHRLITEQVLQPNVHPRPLRDALALSTEYGVESVRLTGTTGSTPPFGVRSTGRFEYDGRSYEMSAEENE</sequence>
<reference evidence="2 3" key="1">
    <citation type="journal article" date="2019" name="Int. J. Syst. Evol. Microbiol.">
        <title>The Global Catalogue of Microorganisms (GCM) 10K type strain sequencing project: providing services to taxonomists for standard genome sequencing and annotation.</title>
        <authorList>
            <consortium name="The Broad Institute Genomics Platform"/>
            <consortium name="The Broad Institute Genome Sequencing Center for Infectious Disease"/>
            <person name="Wu L."/>
            <person name="Ma J."/>
        </authorList>
    </citation>
    <scope>NUCLEOTIDE SEQUENCE [LARGE SCALE GENOMIC DNA]</scope>
    <source>
        <strain evidence="2 3">CGMCC 1.12563</strain>
    </source>
</reference>
<name>A0ABD6AS24_9EURY</name>
<dbReference type="AlphaFoldDB" id="A0ABD6AS24"/>
<evidence type="ECO:0000313" key="3">
    <source>
        <dbReference type="Proteomes" id="UP001597187"/>
    </source>
</evidence>
<feature type="region of interest" description="Disordered" evidence="1">
    <location>
        <begin position="14"/>
        <end position="78"/>
    </location>
</feature>
<feature type="compositionally biased region" description="Low complexity" evidence="1">
    <location>
        <begin position="55"/>
        <end position="69"/>
    </location>
</feature>
<accession>A0ABD6AS24</accession>
<dbReference type="RefSeq" id="WP_250872616.1">
    <property type="nucleotide sequence ID" value="NZ_JALXFV010000002.1"/>
</dbReference>
<proteinExistence type="predicted"/>
<comment type="caution">
    <text evidence="2">The sequence shown here is derived from an EMBL/GenBank/DDBJ whole genome shotgun (WGS) entry which is preliminary data.</text>
</comment>
<feature type="compositionally biased region" description="Low complexity" evidence="1">
    <location>
        <begin position="30"/>
        <end position="48"/>
    </location>
</feature>
<evidence type="ECO:0000256" key="1">
    <source>
        <dbReference type="SAM" id="MobiDB-lite"/>
    </source>
</evidence>
<dbReference type="Proteomes" id="UP001597187">
    <property type="component" value="Unassembled WGS sequence"/>
</dbReference>
<keyword evidence="3" id="KW-1185">Reference proteome</keyword>